<dbReference type="PANTHER" id="PTHR10948">
    <property type="entry name" value="TRANSPOSASE"/>
    <property type="match status" value="1"/>
</dbReference>
<dbReference type="AlphaFoldDB" id="A0A2X2ME96"/>
<proteinExistence type="predicted"/>
<name>A0A2X2ME96_STAAU</name>
<protein>
    <submittedName>
        <fullName evidence="1">Transposase</fullName>
    </submittedName>
</protein>
<dbReference type="EMBL" id="UAUX01000015">
    <property type="protein sequence ID" value="SQA00020.1"/>
    <property type="molecule type" value="Genomic_DNA"/>
</dbReference>
<dbReference type="GO" id="GO:0006313">
    <property type="term" value="P:DNA transposition"/>
    <property type="evidence" value="ECO:0007669"/>
    <property type="project" value="InterPro"/>
</dbReference>
<dbReference type="InterPro" id="IPR012337">
    <property type="entry name" value="RNaseH-like_sf"/>
</dbReference>
<dbReference type="Proteomes" id="UP000249913">
    <property type="component" value="Unassembled WGS sequence"/>
</dbReference>
<dbReference type="PROSITE" id="PS01043">
    <property type="entry name" value="TRANSPOSASE_IS30"/>
    <property type="match status" value="1"/>
</dbReference>
<dbReference type="PANTHER" id="PTHR10948:SF23">
    <property type="entry name" value="TRANSPOSASE INSI FOR INSERTION SEQUENCE ELEMENT IS30A-RELATED"/>
    <property type="match status" value="1"/>
</dbReference>
<dbReference type="GO" id="GO:0003677">
    <property type="term" value="F:DNA binding"/>
    <property type="evidence" value="ECO:0007669"/>
    <property type="project" value="InterPro"/>
</dbReference>
<sequence length="82" mass="9525">MGCPYQRGSIENVNGLLRQYYPKGTDFANITQKSLDEAVKQINTRPRMIFDYKSSEEMLKYHVSTQNCEPILNDCVRHEPVN</sequence>
<dbReference type="InterPro" id="IPR001598">
    <property type="entry name" value="Transposase_IS30_CS"/>
</dbReference>
<accession>A0A2X2ME96</accession>
<dbReference type="GO" id="GO:0005829">
    <property type="term" value="C:cytosol"/>
    <property type="evidence" value="ECO:0007669"/>
    <property type="project" value="TreeGrafter"/>
</dbReference>
<dbReference type="GO" id="GO:0004803">
    <property type="term" value="F:transposase activity"/>
    <property type="evidence" value="ECO:0007669"/>
    <property type="project" value="InterPro"/>
</dbReference>
<evidence type="ECO:0000313" key="2">
    <source>
        <dbReference type="Proteomes" id="UP000249913"/>
    </source>
</evidence>
<dbReference type="InterPro" id="IPR051917">
    <property type="entry name" value="Transposase-Integrase"/>
</dbReference>
<reference evidence="1 2" key="1">
    <citation type="submission" date="2018-06" db="EMBL/GenBank/DDBJ databases">
        <authorList>
            <consortium name="Pathogen Informatics"/>
            <person name="Doyle S."/>
        </authorList>
    </citation>
    <scope>NUCLEOTIDE SEQUENCE [LARGE SCALE GENOMIC DNA]</scope>
    <source>
        <strain evidence="1 2">NCTC7878</strain>
    </source>
</reference>
<dbReference type="SUPFAM" id="SSF53098">
    <property type="entry name" value="Ribonuclease H-like"/>
    <property type="match status" value="1"/>
</dbReference>
<evidence type="ECO:0000313" key="1">
    <source>
        <dbReference type="EMBL" id="SQA00020.1"/>
    </source>
</evidence>
<organism evidence="1 2">
    <name type="scientific">Staphylococcus aureus</name>
    <dbReference type="NCBI Taxonomy" id="1280"/>
    <lineage>
        <taxon>Bacteria</taxon>
        <taxon>Bacillati</taxon>
        <taxon>Bacillota</taxon>
        <taxon>Bacilli</taxon>
        <taxon>Bacillales</taxon>
        <taxon>Staphylococcaceae</taxon>
        <taxon>Staphylococcus</taxon>
    </lineage>
</organism>
<gene>
    <name evidence="1" type="ORF">NCTC7878_03173</name>
</gene>